<dbReference type="InterPro" id="IPR017871">
    <property type="entry name" value="ABC_transporter-like_CS"/>
</dbReference>
<sequence>MESIAIQHLTFSYKGDQPILNDVSLELPLHTSIIFSGPVGSGKTTLLKLIAGLLPKYGGNCSGKVIIPHGQRIGMLFQDPAMQFTMDTPQHELEFTLENLQIPHEEINKQSRDALAFVGLEKLSQQKLTTLSGGQLQRVALAITIAMKAEIILLDEPFSSIDEANRLFLLQKLTQLQNKNGTTIIISEHDLHNYQNFSQLVVQFHDSKATLLSPQNSLTLLENANHQHSSKLITKIPPLTANIVMKLKDYAISRNQTSLIKPTSLNIIQNKVTLLTGASGAGKSTLLKSIAKLTPYQGEITYKDQNIQKIFPGKYYSKVGLIFQETNQQFLNVTVGEELMLSIKNGHNPFLTSKTAKELLAMVGLPDISQRIIYSLSGGQRKLIQNLVMLIMGQEILLMDEPFAGLDHKSLQKLLTLIEQSKQHFPQTLLIVSHQLDHLASVVDYHLSLTNQQLSYQGGPQNESQH</sequence>
<dbReference type="Pfam" id="PF00005">
    <property type="entry name" value="ABC_tran"/>
    <property type="match status" value="2"/>
</dbReference>
<dbReference type="Proteomes" id="UP001212401">
    <property type="component" value="Unassembled WGS sequence"/>
</dbReference>
<dbReference type="PROSITE" id="PS50893">
    <property type="entry name" value="ABC_TRANSPORTER_2"/>
    <property type="match status" value="2"/>
</dbReference>
<evidence type="ECO:0000256" key="5">
    <source>
        <dbReference type="ARBA" id="ARBA00022741"/>
    </source>
</evidence>
<accession>A0AAW5WR89</accession>
<keyword evidence="8" id="KW-0472">Membrane</keyword>
<comment type="similarity">
    <text evidence="2">Belongs to the ABC transporter superfamily.</text>
</comment>
<evidence type="ECO:0000256" key="2">
    <source>
        <dbReference type="ARBA" id="ARBA00005417"/>
    </source>
</evidence>
<proteinExistence type="inferred from homology"/>
<keyword evidence="3" id="KW-0813">Transport</keyword>
<dbReference type="PROSITE" id="PS00211">
    <property type="entry name" value="ABC_TRANSPORTER_1"/>
    <property type="match status" value="1"/>
</dbReference>
<keyword evidence="5" id="KW-0547">Nucleotide-binding</keyword>
<evidence type="ECO:0000256" key="6">
    <source>
        <dbReference type="ARBA" id="ARBA00022840"/>
    </source>
</evidence>
<dbReference type="SUPFAM" id="SSF52540">
    <property type="entry name" value="P-loop containing nucleoside triphosphate hydrolases"/>
    <property type="match status" value="2"/>
</dbReference>
<organism evidence="10 11">
    <name type="scientific">Limosilactobacillus vaginalis</name>
    <dbReference type="NCBI Taxonomy" id="1633"/>
    <lineage>
        <taxon>Bacteria</taxon>
        <taxon>Bacillati</taxon>
        <taxon>Bacillota</taxon>
        <taxon>Bacilli</taxon>
        <taxon>Lactobacillales</taxon>
        <taxon>Lactobacillaceae</taxon>
        <taxon>Limosilactobacillus</taxon>
    </lineage>
</organism>
<keyword evidence="7" id="KW-1278">Translocase</keyword>
<evidence type="ECO:0000256" key="4">
    <source>
        <dbReference type="ARBA" id="ARBA00022475"/>
    </source>
</evidence>
<evidence type="ECO:0000256" key="1">
    <source>
        <dbReference type="ARBA" id="ARBA00004202"/>
    </source>
</evidence>
<feature type="domain" description="ABC transporter" evidence="9">
    <location>
        <begin position="4"/>
        <end position="231"/>
    </location>
</feature>
<protein>
    <submittedName>
        <fullName evidence="10">Energy-coupling factor ABC transporter ATP-binding protein</fullName>
    </submittedName>
</protein>
<dbReference type="GO" id="GO:0042626">
    <property type="term" value="F:ATPase-coupled transmembrane transporter activity"/>
    <property type="evidence" value="ECO:0007669"/>
    <property type="project" value="TreeGrafter"/>
</dbReference>
<comment type="caution">
    <text evidence="10">The sequence shown here is derived from an EMBL/GenBank/DDBJ whole genome shotgun (WGS) entry which is preliminary data.</text>
</comment>
<dbReference type="InterPro" id="IPR050095">
    <property type="entry name" value="ECF_ABC_transporter_ATP-bd"/>
</dbReference>
<dbReference type="CDD" id="cd03225">
    <property type="entry name" value="ABC_cobalt_CbiO_domain1"/>
    <property type="match status" value="2"/>
</dbReference>
<dbReference type="RefSeq" id="WP_269295753.1">
    <property type="nucleotide sequence ID" value="NZ_JAKHPH010000002.1"/>
</dbReference>
<name>A0AAW5WR89_9LACO</name>
<dbReference type="SMART" id="SM00382">
    <property type="entry name" value="AAA"/>
    <property type="match status" value="2"/>
</dbReference>
<evidence type="ECO:0000313" key="11">
    <source>
        <dbReference type="Proteomes" id="UP001212401"/>
    </source>
</evidence>
<feature type="domain" description="ABC transporter" evidence="9">
    <location>
        <begin position="245"/>
        <end position="466"/>
    </location>
</feature>
<dbReference type="GO" id="GO:0005524">
    <property type="term" value="F:ATP binding"/>
    <property type="evidence" value="ECO:0007669"/>
    <property type="project" value="UniProtKB-KW"/>
</dbReference>
<evidence type="ECO:0000256" key="8">
    <source>
        <dbReference type="ARBA" id="ARBA00023136"/>
    </source>
</evidence>
<keyword evidence="4" id="KW-1003">Cell membrane</keyword>
<evidence type="ECO:0000256" key="7">
    <source>
        <dbReference type="ARBA" id="ARBA00022967"/>
    </source>
</evidence>
<dbReference type="InterPro" id="IPR003593">
    <property type="entry name" value="AAA+_ATPase"/>
</dbReference>
<dbReference type="PANTHER" id="PTHR43553">
    <property type="entry name" value="HEAVY METAL TRANSPORTER"/>
    <property type="match status" value="1"/>
</dbReference>
<comment type="subcellular location">
    <subcellularLocation>
        <location evidence="1">Cell membrane</location>
        <topology evidence="1">Peripheral membrane protein</topology>
    </subcellularLocation>
</comment>
<dbReference type="AlphaFoldDB" id="A0AAW5WR89"/>
<dbReference type="Gene3D" id="3.40.50.300">
    <property type="entry name" value="P-loop containing nucleotide triphosphate hydrolases"/>
    <property type="match status" value="2"/>
</dbReference>
<dbReference type="InterPro" id="IPR027417">
    <property type="entry name" value="P-loop_NTPase"/>
</dbReference>
<evidence type="ECO:0000259" key="9">
    <source>
        <dbReference type="PROSITE" id="PS50893"/>
    </source>
</evidence>
<dbReference type="InterPro" id="IPR015856">
    <property type="entry name" value="ABC_transpr_CbiO/EcfA_su"/>
</dbReference>
<reference evidence="10" key="1">
    <citation type="submission" date="2022-01" db="EMBL/GenBank/DDBJ databases">
        <title>VMRC isolate genome collection.</title>
        <authorList>
            <person name="France M."/>
            <person name="Rutt L."/>
            <person name="Humphrys M."/>
            <person name="Ravel J."/>
        </authorList>
    </citation>
    <scope>NUCLEOTIDE SEQUENCE</scope>
    <source>
        <strain evidence="10">C0048A1</strain>
    </source>
</reference>
<dbReference type="InterPro" id="IPR003439">
    <property type="entry name" value="ABC_transporter-like_ATP-bd"/>
</dbReference>
<evidence type="ECO:0000256" key="3">
    <source>
        <dbReference type="ARBA" id="ARBA00022448"/>
    </source>
</evidence>
<gene>
    <name evidence="10" type="ORF">L2724_01335</name>
</gene>
<dbReference type="EMBL" id="JAKHPH010000002">
    <property type="protein sequence ID" value="MCZ3666927.1"/>
    <property type="molecule type" value="Genomic_DNA"/>
</dbReference>
<keyword evidence="6 10" id="KW-0067">ATP-binding</keyword>
<evidence type="ECO:0000313" key="10">
    <source>
        <dbReference type="EMBL" id="MCZ3666927.1"/>
    </source>
</evidence>
<dbReference type="GO" id="GO:0016887">
    <property type="term" value="F:ATP hydrolysis activity"/>
    <property type="evidence" value="ECO:0007669"/>
    <property type="project" value="InterPro"/>
</dbReference>
<dbReference type="GO" id="GO:0043190">
    <property type="term" value="C:ATP-binding cassette (ABC) transporter complex"/>
    <property type="evidence" value="ECO:0007669"/>
    <property type="project" value="TreeGrafter"/>
</dbReference>